<dbReference type="InterPro" id="IPR008937">
    <property type="entry name" value="Ras-like_GEF"/>
</dbReference>
<dbReference type="CDD" id="cd00153">
    <property type="entry name" value="RA_RalGDS_like"/>
    <property type="match status" value="1"/>
</dbReference>
<dbReference type="Gene3D" id="3.10.20.90">
    <property type="entry name" value="Phosphatidylinositol 3-kinase Catalytic Subunit, Chain A, domain 1"/>
    <property type="match status" value="1"/>
</dbReference>
<feature type="region of interest" description="Disordered" evidence="3">
    <location>
        <begin position="652"/>
        <end position="671"/>
    </location>
</feature>
<dbReference type="SUPFAM" id="SSF48366">
    <property type="entry name" value="Ras GEF"/>
    <property type="match status" value="1"/>
</dbReference>
<evidence type="ECO:0000313" key="7">
    <source>
        <dbReference type="EMBL" id="KAI1886804.1"/>
    </source>
</evidence>
<comment type="caution">
    <text evidence="7">The sequence shown here is derived from an EMBL/GenBank/DDBJ whole genome shotgun (WGS) entry which is preliminary data.</text>
</comment>
<dbReference type="InterPro" id="IPR036964">
    <property type="entry name" value="RASGEF_cat_dom_sf"/>
</dbReference>
<dbReference type="GO" id="GO:0005085">
    <property type="term" value="F:guanyl-nucleotide exchange factor activity"/>
    <property type="evidence" value="ECO:0007669"/>
    <property type="project" value="UniProtKB-KW"/>
</dbReference>
<sequence>MRQCSRSRLVLAGRERGLRARVGQMKRRLCPGHTSRVDIQLDLEPGVWLRSFNLLDTEHPCPIFTIRISREDRFGKMGKWQLTMDPVQEWGEEVEDGAVYGITLRREPALEPVQEPADPVPAEALPNRSFIQYRTCRVRRLKAASLNRLVTHLLDPACLEQDFVPIFLSTYRSFTDTNTLIELLFQRDDMLSDLDNSECQKSSLLPLIQTWLEEYSEDFWDPPQHRALRLLSAHLRHRPCFRRLAQRADTLLKKFHCEEYGSLGRTTPVGEPAVLGEAGEEGSEWANTEEPADFMDLPVRDIAEEITRLDAGLFVKVVPFQCLGCVWSQRDKKDSRNLAPTVRATIAQFNAVTNWVITSLLCRPTMSSPCNRRQPSGPTQRARVIEKWIAVAQECQRLRNLSSLRAILSALQSNAIYRLKRTWAAVSRECMTTFDNLCETFPNENCVLTSKEILVEDGSHQAEINSTPRSPKLCTIPRQTSSTSGIVPYLGTYLTVLTMLDTALPDTVGGGLINFEKRRREYEIISQIRQLKRSCSQYHLPAHPHVAPWLQTHKLLSDQESYELSRKLEPPVDPCPTSPGILSHRLISKKLTSFLTVNEGSGRKTHADQISVSSSGSSGSEMEDFSTPQSSPLRLKLKPLSRSCHDVAEAFPTSSACSSPSASCSPSNSSSNSQPDLCSSSQCTLSPDSGLGLTLAVAHQRSISMISLPVYNKQVDDSCIVRVSVECSNTGNVYKSILLTSQDKTAQVIQRALEKHNLEGVSWQDFTLSQVLSQDKELRIPEKANVFYAMSTSANYDFVLRRRWRSHCRPLGSSSSLGSLTGMRLATSGLDDLMQQRGGQ</sequence>
<feature type="domain" description="Ras-associating" evidence="5">
    <location>
        <begin position="717"/>
        <end position="805"/>
    </location>
</feature>
<evidence type="ECO:0000313" key="8">
    <source>
        <dbReference type="Proteomes" id="UP000829720"/>
    </source>
</evidence>
<dbReference type="PANTHER" id="PTHR23113:SF220">
    <property type="entry name" value="RAL GUANINE NUCLEOTIDE DISSOCIATION STIMULATOR-LIKE 3"/>
    <property type="match status" value="1"/>
</dbReference>
<dbReference type="PANTHER" id="PTHR23113">
    <property type="entry name" value="GUANINE NUCLEOTIDE EXCHANGE FACTOR"/>
    <property type="match status" value="1"/>
</dbReference>
<dbReference type="PROSITE" id="PS50212">
    <property type="entry name" value="RASGEF_NTER"/>
    <property type="match status" value="1"/>
</dbReference>
<keyword evidence="8" id="KW-1185">Reference proteome</keyword>
<organism evidence="7 8">
    <name type="scientific">Albula goreensis</name>
    <dbReference type="NCBI Taxonomy" id="1534307"/>
    <lineage>
        <taxon>Eukaryota</taxon>
        <taxon>Metazoa</taxon>
        <taxon>Chordata</taxon>
        <taxon>Craniata</taxon>
        <taxon>Vertebrata</taxon>
        <taxon>Euteleostomi</taxon>
        <taxon>Actinopterygii</taxon>
        <taxon>Neopterygii</taxon>
        <taxon>Teleostei</taxon>
        <taxon>Albuliformes</taxon>
        <taxon>Albulidae</taxon>
        <taxon>Albula</taxon>
    </lineage>
</organism>
<dbReference type="GO" id="GO:0005886">
    <property type="term" value="C:plasma membrane"/>
    <property type="evidence" value="ECO:0007669"/>
    <property type="project" value="TreeGrafter"/>
</dbReference>
<dbReference type="Pfam" id="PF00788">
    <property type="entry name" value="RA"/>
    <property type="match status" value="1"/>
</dbReference>
<evidence type="ECO:0000256" key="2">
    <source>
        <dbReference type="PROSITE-ProRule" id="PRU00168"/>
    </source>
</evidence>
<dbReference type="InterPro" id="IPR000159">
    <property type="entry name" value="RA_dom"/>
</dbReference>
<feature type="region of interest" description="Disordered" evidence="3">
    <location>
        <begin position="602"/>
        <end position="632"/>
    </location>
</feature>
<proteinExistence type="predicted"/>
<dbReference type="InterPro" id="IPR023578">
    <property type="entry name" value="Ras_GEF_dom_sf"/>
</dbReference>
<dbReference type="Gene3D" id="1.20.870.10">
    <property type="entry name" value="Son of sevenless (SoS) protein Chain: S domain 1"/>
    <property type="match status" value="1"/>
</dbReference>
<dbReference type="PROSITE" id="PS50009">
    <property type="entry name" value="RASGEF_CAT"/>
    <property type="match status" value="1"/>
</dbReference>
<dbReference type="GO" id="GO:0007265">
    <property type="term" value="P:Ras protein signal transduction"/>
    <property type="evidence" value="ECO:0007669"/>
    <property type="project" value="TreeGrafter"/>
</dbReference>
<feature type="compositionally biased region" description="Low complexity" evidence="3">
    <location>
        <begin position="654"/>
        <end position="671"/>
    </location>
</feature>
<dbReference type="Pfam" id="PF00617">
    <property type="entry name" value="RasGEF"/>
    <property type="match status" value="1"/>
</dbReference>
<dbReference type="CDD" id="cd00155">
    <property type="entry name" value="RasGEF"/>
    <property type="match status" value="1"/>
</dbReference>
<dbReference type="Pfam" id="PF00618">
    <property type="entry name" value="RasGEF_N"/>
    <property type="match status" value="1"/>
</dbReference>
<dbReference type="SMART" id="SM00229">
    <property type="entry name" value="RasGEFN"/>
    <property type="match status" value="1"/>
</dbReference>
<evidence type="ECO:0000256" key="1">
    <source>
        <dbReference type="ARBA" id="ARBA00022658"/>
    </source>
</evidence>
<reference evidence="7" key="1">
    <citation type="submission" date="2021-01" db="EMBL/GenBank/DDBJ databases">
        <authorList>
            <person name="Zahm M."/>
            <person name="Roques C."/>
            <person name="Cabau C."/>
            <person name="Klopp C."/>
            <person name="Donnadieu C."/>
            <person name="Jouanno E."/>
            <person name="Lampietro C."/>
            <person name="Louis A."/>
            <person name="Herpin A."/>
            <person name="Echchiki A."/>
            <person name="Berthelot C."/>
            <person name="Parey E."/>
            <person name="Roest-Crollius H."/>
            <person name="Braasch I."/>
            <person name="Postlethwait J."/>
            <person name="Bobe J."/>
            <person name="Montfort J."/>
            <person name="Bouchez O."/>
            <person name="Begum T."/>
            <person name="Mejri S."/>
            <person name="Adams A."/>
            <person name="Chen W.-J."/>
            <person name="Guiguen Y."/>
        </authorList>
    </citation>
    <scope>NUCLEOTIDE SEQUENCE</scope>
    <source>
        <tissue evidence="7">Blood</tissue>
    </source>
</reference>
<dbReference type="InterPro" id="IPR029071">
    <property type="entry name" value="Ubiquitin-like_domsf"/>
</dbReference>
<feature type="compositionally biased region" description="Low complexity" evidence="3">
    <location>
        <begin position="611"/>
        <end position="620"/>
    </location>
</feature>
<evidence type="ECO:0000259" key="6">
    <source>
        <dbReference type="PROSITE" id="PS50212"/>
    </source>
</evidence>
<dbReference type="Proteomes" id="UP000829720">
    <property type="component" value="Unassembled WGS sequence"/>
</dbReference>
<dbReference type="SMART" id="SM00314">
    <property type="entry name" value="RA"/>
    <property type="match status" value="1"/>
</dbReference>
<dbReference type="CDD" id="cd06224">
    <property type="entry name" value="REM"/>
    <property type="match status" value="1"/>
</dbReference>
<protein>
    <recommendedName>
        <fullName evidence="9">Ral guanine nucleotide dissociation stimulator-like 1</fullName>
    </recommendedName>
</protein>
<dbReference type="EMBL" id="JAERUA010000019">
    <property type="protein sequence ID" value="KAI1886804.1"/>
    <property type="molecule type" value="Genomic_DNA"/>
</dbReference>
<dbReference type="SMART" id="SM00147">
    <property type="entry name" value="RasGEF"/>
    <property type="match status" value="1"/>
</dbReference>
<dbReference type="SUPFAM" id="SSF54236">
    <property type="entry name" value="Ubiquitin-like"/>
    <property type="match status" value="1"/>
</dbReference>
<dbReference type="AlphaFoldDB" id="A0A8T3CU69"/>
<dbReference type="OrthoDB" id="26687at2759"/>
<gene>
    <name evidence="7" type="ORF">AGOR_G00199580</name>
</gene>
<evidence type="ECO:0000259" key="4">
    <source>
        <dbReference type="PROSITE" id="PS50009"/>
    </source>
</evidence>
<dbReference type="PROSITE" id="PS50200">
    <property type="entry name" value="RA"/>
    <property type="match status" value="1"/>
</dbReference>
<dbReference type="InterPro" id="IPR000651">
    <property type="entry name" value="Ras-like_Gua-exchang_fac_N"/>
</dbReference>
<feature type="domain" description="Ras-GEF" evidence="4">
    <location>
        <begin position="298"/>
        <end position="571"/>
    </location>
</feature>
<keyword evidence="1 2" id="KW-0344">Guanine-nucleotide releasing factor</keyword>
<evidence type="ECO:0000259" key="5">
    <source>
        <dbReference type="PROSITE" id="PS50200"/>
    </source>
</evidence>
<accession>A0A8T3CU69</accession>
<evidence type="ECO:0000256" key="3">
    <source>
        <dbReference type="SAM" id="MobiDB-lite"/>
    </source>
</evidence>
<dbReference type="InterPro" id="IPR001895">
    <property type="entry name" value="RASGEF_cat_dom"/>
</dbReference>
<feature type="domain" description="N-terminal Ras-GEF" evidence="6">
    <location>
        <begin position="137"/>
        <end position="256"/>
    </location>
</feature>
<dbReference type="Gene3D" id="1.10.840.10">
    <property type="entry name" value="Ras guanine-nucleotide exchange factors catalytic domain"/>
    <property type="match status" value="1"/>
</dbReference>
<name>A0A8T3CU69_9TELE</name>
<evidence type="ECO:0008006" key="9">
    <source>
        <dbReference type="Google" id="ProtNLM"/>
    </source>
</evidence>